<name>A0A644VS98_9ZZZZ</name>
<dbReference type="Pfam" id="PF05193">
    <property type="entry name" value="Peptidase_M16_C"/>
    <property type="match status" value="2"/>
</dbReference>
<sequence>MIAYFKKQINCKMKRFLTSMAAILIAISAIAQMPQKLPLDPKVRSGVLENGLTYFVVQNSEPKGQAEFYIAQKVGSILEEESQRGLAHFLEHMAFNGTENFPGNGVISYLEKIGVKFGANLNAYTSLDQTVYNISNVPVKRQGIIDSCMLILRDWSCAISLTDKDIDEERGVIREEFRTSSSAMLRMYEKIFPEIMPDSRYAYRLPIGLLDVINNFTYEELRSYYNKWYRPDNQGIIIVGDIDPVAIENKIKTLFGAIPKHENAAERIQLPVPDTKETLVGIASDPEASTTELMLMYKHDVVPVEMRGTAVGIVMNFMNSMVSSMLSSRLNEIAQKPEAPFTSAYADYGGYIIAQTKDALSISARVKEGRTAEALKIITNEAERVKRHGFTASEYERSKATYMSNLEQVYNERDKQKNSYYVSQVLNHFLTGEAYPGIETTYAMLQQVAPNIPIDQVNQYAKELPREENIAIALLMPEKEGLVKPSKEEILAIFESARKEEVKAYEETVSNEPLVPVAPAAGKVLSELKEPMSSSTVWNLSNGATVVIKKTDFKQDQILFSASSRGGSSLIGKENIIETKDLVGVATAGGLGKYNVTDLRKVLAGKNVTVRPSISIMSESISGASTPKDIETFMQLLYLNFTGIREDQEAFQTYKARLKAQIENMDSQPMSAFSDTLQKVMYNNNPYANRMTLEMLDKLDYSKSLELYRQRFANASDFVFTFVGNVDEAILKPLVETYIASLPSNKSQKENWANVGLIPVKGKVVKHFEKAMQTPKATVYTIMSGKIPYNVENTILASFAKQVFDMVFTRSIREDEGGTYGVGVNLSLSYYPDDNFMFLFGFDTDVALREKLLARAHKEIGIVLEKGVSQEDFAKIMEYSQKTFTQNLRENNYWLGVINTRFMLGKDMHSTYESTLKSITPEKVTKFIKQTLTQGNQIEVVMNGK</sequence>
<dbReference type="InterPro" id="IPR011765">
    <property type="entry name" value="Pept_M16_N"/>
</dbReference>
<keyword evidence="5" id="KW-0862">Zinc</keyword>
<evidence type="ECO:0000256" key="2">
    <source>
        <dbReference type="ARBA" id="ARBA00022670"/>
    </source>
</evidence>
<feature type="domain" description="Peptidase M16 C-terminal" evidence="8">
    <location>
        <begin position="704"/>
        <end position="877"/>
    </location>
</feature>
<comment type="similarity">
    <text evidence="1">Belongs to the peptidase M16 family.</text>
</comment>
<feature type="domain" description="Peptidase M16 C-terminal" evidence="8">
    <location>
        <begin position="215"/>
        <end position="401"/>
    </location>
</feature>
<feature type="domain" description="Peptidase M16 N-terminal" evidence="7">
    <location>
        <begin position="55"/>
        <end position="184"/>
    </location>
</feature>
<dbReference type="AlphaFoldDB" id="A0A644VS98"/>
<dbReference type="Gene3D" id="3.30.830.10">
    <property type="entry name" value="Metalloenzyme, LuxS/M16 peptidase-like"/>
    <property type="match status" value="4"/>
</dbReference>
<dbReference type="EMBL" id="VSSQ01000418">
    <property type="protein sequence ID" value="MPL94206.1"/>
    <property type="molecule type" value="Genomic_DNA"/>
</dbReference>
<evidence type="ECO:0008006" key="10">
    <source>
        <dbReference type="Google" id="ProtNLM"/>
    </source>
</evidence>
<dbReference type="PROSITE" id="PS00143">
    <property type="entry name" value="INSULINASE"/>
    <property type="match status" value="1"/>
</dbReference>
<dbReference type="InterPro" id="IPR050626">
    <property type="entry name" value="Peptidase_M16"/>
</dbReference>
<evidence type="ECO:0000313" key="9">
    <source>
        <dbReference type="EMBL" id="MPL94206.1"/>
    </source>
</evidence>
<evidence type="ECO:0000259" key="7">
    <source>
        <dbReference type="Pfam" id="PF00675"/>
    </source>
</evidence>
<dbReference type="GO" id="GO:0046872">
    <property type="term" value="F:metal ion binding"/>
    <property type="evidence" value="ECO:0007669"/>
    <property type="project" value="UniProtKB-KW"/>
</dbReference>
<dbReference type="Pfam" id="PF00675">
    <property type="entry name" value="Peptidase_M16"/>
    <property type="match status" value="1"/>
</dbReference>
<keyword evidence="2" id="KW-0645">Protease</keyword>
<evidence type="ECO:0000256" key="4">
    <source>
        <dbReference type="ARBA" id="ARBA00022801"/>
    </source>
</evidence>
<organism evidence="9">
    <name type="scientific">bioreactor metagenome</name>
    <dbReference type="NCBI Taxonomy" id="1076179"/>
    <lineage>
        <taxon>unclassified sequences</taxon>
        <taxon>metagenomes</taxon>
        <taxon>ecological metagenomes</taxon>
    </lineage>
</organism>
<evidence type="ECO:0000259" key="8">
    <source>
        <dbReference type="Pfam" id="PF05193"/>
    </source>
</evidence>
<evidence type="ECO:0000256" key="5">
    <source>
        <dbReference type="ARBA" id="ARBA00022833"/>
    </source>
</evidence>
<protein>
    <recommendedName>
        <fullName evidence="10">Zinc protease</fullName>
    </recommendedName>
</protein>
<dbReference type="InterPro" id="IPR011249">
    <property type="entry name" value="Metalloenz_LuxS/M16"/>
</dbReference>
<dbReference type="PANTHER" id="PTHR43690">
    <property type="entry name" value="NARDILYSIN"/>
    <property type="match status" value="1"/>
</dbReference>
<gene>
    <name evidence="9" type="ORF">SDC9_40356</name>
</gene>
<proteinExistence type="inferred from homology"/>
<dbReference type="PANTHER" id="PTHR43690:SF34">
    <property type="entry name" value="ZINC PROTEASE PQQL-LIKE"/>
    <property type="match status" value="1"/>
</dbReference>
<dbReference type="InterPro" id="IPR001431">
    <property type="entry name" value="Pept_M16_Zn_BS"/>
</dbReference>
<reference evidence="9" key="1">
    <citation type="submission" date="2019-08" db="EMBL/GenBank/DDBJ databases">
        <authorList>
            <person name="Kucharzyk K."/>
            <person name="Murdoch R.W."/>
            <person name="Higgins S."/>
            <person name="Loffler F."/>
        </authorList>
    </citation>
    <scope>NUCLEOTIDE SEQUENCE</scope>
</reference>
<dbReference type="GO" id="GO:0004222">
    <property type="term" value="F:metalloendopeptidase activity"/>
    <property type="evidence" value="ECO:0007669"/>
    <property type="project" value="InterPro"/>
</dbReference>
<evidence type="ECO:0000256" key="3">
    <source>
        <dbReference type="ARBA" id="ARBA00022723"/>
    </source>
</evidence>
<keyword evidence="3" id="KW-0479">Metal-binding</keyword>
<evidence type="ECO:0000256" key="6">
    <source>
        <dbReference type="ARBA" id="ARBA00023049"/>
    </source>
</evidence>
<keyword evidence="6" id="KW-0482">Metalloprotease</keyword>
<dbReference type="InterPro" id="IPR007863">
    <property type="entry name" value="Peptidase_M16_C"/>
</dbReference>
<evidence type="ECO:0000256" key="1">
    <source>
        <dbReference type="ARBA" id="ARBA00007261"/>
    </source>
</evidence>
<dbReference type="GO" id="GO:0006508">
    <property type="term" value="P:proteolysis"/>
    <property type="evidence" value="ECO:0007669"/>
    <property type="project" value="UniProtKB-KW"/>
</dbReference>
<accession>A0A644VS98</accession>
<keyword evidence="4" id="KW-0378">Hydrolase</keyword>
<comment type="caution">
    <text evidence="9">The sequence shown here is derived from an EMBL/GenBank/DDBJ whole genome shotgun (WGS) entry which is preliminary data.</text>
</comment>
<dbReference type="SUPFAM" id="SSF63411">
    <property type="entry name" value="LuxS/MPP-like metallohydrolase"/>
    <property type="match status" value="4"/>
</dbReference>